<gene>
    <name evidence="1" type="ORF">H9Y04_45590</name>
</gene>
<sequence length="394" mass="44197">MYGHATDGTGLCQSCYAKNPVSWDDCHRCGAHERLHGHGLCHTCAAADQITQLLTGPDGAVRAELAPLLAALQASAPKAVLAWLRRSTPRALLACLAHDTGPITHEYLDQLPHHQRAVQHVRSTLVAAGALERRDEYLISLERSLAKALAEVEDPGDRKLIRSFATWHHLRRLRQNPSNTYGQIHRARRDIRAATQLLSWLRESGTSLATCTQSDIDRWVCEGPWLRHIARTFLLWAVAHRHAHNVEIPLPAREDETNGIGQRRRWELVRRLFHDEDIDLADRVAGLLVLLFAQRLSHITSLTVDHVTHERGVVSLALGSHPLEMPPPLDRLILRLLDERKGLAVVGQIDDHPWLFPGAFAARPITSKQLMHRLHRLGIYVKPARNTALLDLAS</sequence>
<dbReference type="InterPro" id="IPR011010">
    <property type="entry name" value="DNA_brk_join_enz"/>
</dbReference>
<proteinExistence type="predicted"/>
<dbReference type="EMBL" id="JACTVJ010000092">
    <property type="protein sequence ID" value="MBC9719742.1"/>
    <property type="molecule type" value="Genomic_DNA"/>
</dbReference>
<evidence type="ECO:0000313" key="2">
    <source>
        <dbReference type="Proteomes" id="UP000642284"/>
    </source>
</evidence>
<reference evidence="1 2" key="1">
    <citation type="submission" date="2020-08" db="EMBL/GenBank/DDBJ databases">
        <title>Genemic of Streptomyces polyaspartic.</title>
        <authorList>
            <person name="Liu W."/>
        </authorList>
    </citation>
    <scope>NUCLEOTIDE SEQUENCE [LARGE SCALE GENOMIC DNA]</scope>
    <source>
        <strain evidence="1 2">TRM66268-LWL</strain>
    </source>
</reference>
<keyword evidence="2" id="KW-1185">Reference proteome</keyword>
<evidence type="ECO:0008006" key="3">
    <source>
        <dbReference type="Google" id="ProtNLM"/>
    </source>
</evidence>
<comment type="caution">
    <text evidence="1">The sequence shown here is derived from an EMBL/GenBank/DDBJ whole genome shotgun (WGS) entry which is preliminary data.</text>
</comment>
<name>A0ABR7SYM7_9ACTN</name>
<protein>
    <recommendedName>
        <fullName evidence="3">Recombinase XerD</fullName>
    </recommendedName>
</protein>
<accession>A0ABR7SYM7</accession>
<dbReference type="SUPFAM" id="SSF56349">
    <property type="entry name" value="DNA breaking-rejoining enzymes"/>
    <property type="match status" value="1"/>
</dbReference>
<evidence type="ECO:0000313" key="1">
    <source>
        <dbReference type="EMBL" id="MBC9719742.1"/>
    </source>
</evidence>
<dbReference type="Proteomes" id="UP000642284">
    <property type="component" value="Unassembled WGS sequence"/>
</dbReference>
<dbReference type="RefSeq" id="WP_187820136.1">
    <property type="nucleotide sequence ID" value="NZ_JACTVJ010000092.1"/>
</dbReference>
<organism evidence="1 2">
    <name type="scientific">Streptomyces polyasparticus</name>
    <dbReference type="NCBI Taxonomy" id="2767826"/>
    <lineage>
        <taxon>Bacteria</taxon>
        <taxon>Bacillati</taxon>
        <taxon>Actinomycetota</taxon>
        <taxon>Actinomycetes</taxon>
        <taxon>Kitasatosporales</taxon>
        <taxon>Streptomycetaceae</taxon>
        <taxon>Streptomyces</taxon>
    </lineage>
</organism>